<accession>A0A8J2VAU2</accession>
<organism evidence="1 2">
    <name type="scientific">Planktosalinus lacus</name>
    <dbReference type="NCBI Taxonomy" id="1526573"/>
    <lineage>
        <taxon>Bacteria</taxon>
        <taxon>Pseudomonadati</taxon>
        <taxon>Bacteroidota</taxon>
        <taxon>Flavobacteriia</taxon>
        <taxon>Flavobacteriales</taxon>
        <taxon>Flavobacteriaceae</taxon>
        <taxon>Planktosalinus</taxon>
    </lineage>
</organism>
<dbReference type="AlphaFoldDB" id="A0A8J2VAU2"/>
<evidence type="ECO:0000313" key="2">
    <source>
        <dbReference type="Proteomes" id="UP000652231"/>
    </source>
</evidence>
<comment type="caution">
    <text evidence="1">The sequence shown here is derived from an EMBL/GenBank/DDBJ whole genome shotgun (WGS) entry which is preliminary data.</text>
</comment>
<reference evidence="1" key="1">
    <citation type="journal article" date="2014" name="Int. J. Syst. Evol. Microbiol.">
        <title>Complete genome sequence of Corynebacterium casei LMG S-19264T (=DSM 44701T), isolated from a smear-ripened cheese.</title>
        <authorList>
            <consortium name="US DOE Joint Genome Institute (JGI-PGF)"/>
            <person name="Walter F."/>
            <person name="Albersmeier A."/>
            <person name="Kalinowski J."/>
            <person name="Ruckert C."/>
        </authorList>
    </citation>
    <scope>NUCLEOTIDE SEQUENCE</scope>
    <source>
        <strain evidence="1">CGMCC 1.12924</strain>
    </source>
</reference>
<evidence type="ECO:0000313" key="1">
    <source>
        <dbReference type="EMBL" id="GGD93746.1"/>
    </source>
</evidence>
<gene>
    <name evidence="1" type="ORF">GCM10011312_16860</name>
</gene>
<dbReference type="InterPro" id="IPR011990">
    <property type="entry name" value="TPR-like_helical_dom_sf"/>
</dbReference>
<dbReference type="Gene3D" id="1.25.40.10">
    <property type="entry name" value="Tetratricopeptide repeat domain"/>
    <property type="match status" value="1"/>
</dbReference>
<dbReference type="RefSeq" id="WP_188441505.1">
    <property type="nucleotide sequence ID" value="NZ_BMGK01000006.1"/>
</dbReference>
<keyword evidence="2" id="KW-1185">Reference proteome</keyword>
<dbReference type="EMBL" id="BMGK01000006">
    <property type="protein sequence ID" value="GGD93746.1"/>
    <property type="molecule type" value="Genomic_DNA"/>
</dbReference>
<reference evidence="1" key="2">
    <citation type="submission" date="2020-09" db="EMBL/GenBank/DDBJ databases">
        <authorList>
            <person name="Sun Q."/>
            <person name="Zhou Y."/>
        </authorList>
    </citation>
    <scope>NUCLEOTIDE SEQUENCE</scope>
    <source>
        <strain evidence="1">CGMCC 1.12924</strain>
    </source>
</reference>
<name>A0A8J2VAU2_9FLAO</name>
<dbReference type="SUPFAM" id="SSF48452">
    <property type="entry name" value="TPR-like"/>
    <property type="match status" value="1"/>
</dbReference>
<dbReference type="Proteomes" id="UP000652231">
    <property type="component" value="Unassembled WGS sequence"/>
</dbReference>
<protein>
    <submittedName>
        <fullName evidence="1">Uncharacterized protein</fullName>
    </submittedName>
</protein>
<proteinExistence type="predicted"/>
<sequence length="294" mass="33991">MNLIEPDMKIKYFTLGIVLVVLISCNQNTSKNQNSQAAYDYGTKNDSALFYFNKGWEYIMDYGQWTLSEKAFRKAVEFDTTFLVGKSLVGKITQDLDERIRLWDELNIKKQNASKDEQLLLESTLNILELFNARDQNMKLDKKFMSDFKEMSESNYREFVHKYPNESYFKAEYFEILHSNHNAQVALDSLNFLSTTKQKELPSFISLAAAFESDLGNYEKALSLADKLQTKINNPDIPAPYVLYAQIYSKMDSLSLTKTYIDKAVALDTNHLIAKRLKTYIDSKLKPKVNNGFK</sequence>